<dbReference type="PROSITE" id="PS00065">
    <property type="entry name" value="D_2_HYDROXYACID_DH_1"/>
    <property type="match status" value="1"/>
</dbReference>
<evidence type="ECO:0000256" key="4">
    <source>
        <dbReference type="RuleBase" id="RU003719"/>
    </source>
</evidence>
<protein>
    <submittedName>
        <fullName evidence="7">2-hydroxyacid dehydrogenase</fullName>
        <ecNumber evidence="7">1.1.1.28</ecNumber>
    </submittedName>
</protein>
<evidence type="ECO:0000259" key="5">
    <source>
        <dbReference type="Pfam" id="PF00389"/>
    </source>
</evidence>
<dbReference type="EMBL" id="JBHLVZ010000005">
    <property type="protein sequence ID" value="MFC0385370.1"/>
    <property type="molecule type" value="Genomic_DNA"/>
</dbReference>
<reference evidence="7 8" key="1">
    <citation type="submission" date="2024-09" db="EMBL/GenBank/DDBJ databases">
        <authorList>
            <person name="Sun Q."/>
            <person name="Mori K."/>
        </authorList>
    </citation>
    <scope>NUCLEOTIDE SEQUENCE [LARGE SCALE GENOMIC DNA]</scope>
    <source>
        <strain evidence="7 8">CCM 7468</strain>
    </source>
</reference>
<evidence type="ECO:0000313" key="8">
    <source>
        <dbReference type="Proteomes" id="UP001589789"/>
    </source>
</evidence>
<dbReference type="InterPro" id="IPR058205">
    <property type="entry name" value="D-LDH-like"/>
</dbReference>
<evidence type="ECO:0000256" key="2">
    <source>
        <dbReference type="ARBA" id="ARBA00023002"/>
    </source>
</evidence>
<dbReference type="PANTHER" id="PTHR43026:SF1">
    <property type="entry name" value="2-HYDROXYACID DEHYDROGENASE HOMOLOG 1-RELATED"/>
    <property type="match status" value="1"/>
</dbReference>
<keyword evidence="8" id="KW-1185">Reference proteome</keyword>
<dbReference type="Gene3D" id="3.40.50.720">
    <property type="entry name" value="NAD(P)-binding Rossmann-like Domain"/>
    <property type="match status" value="2"/>
</dbReference>
<accession>A0ABV6IP24</accession>
<dbReference type="PROSITE" id="PS00671">
    <property type="entry name" value="D_2_HYDROXYACID_DH_3"/>
    <property type="match status" value="1"/>
</dbReference>
<dbReference type="SUPFAM" id="SSF52283">
    <property type="entry name" value="Formate/glycerate dehydrogenase catalytic domain-like"/>
    <property type="match status" value="1"/>
</dbReference>
<dbReference type="GO" id="GO:0008720">
    <property type="term" value="F:D-lactate dehydrogenase (NAD+) activity"/>
    <property type="evidence" value="ECO:0007669"/>
    <property type="project" value="UniProtKB-EC"/>
</dbReference>
<keyword evidence="2 4" id="KW-0560">Oxidoreductase</keyword>
<sequence>MAGGTPAAEGFRMKVAVFSARRYDRVMLAEANAAHGHGLTFQEARLEAGTLALAAGYPAVCVFVNDDVSASVIAALAAGGTRLVATRSTGFNHIDLEAAARHGIRVVRVTDYSPHSVAEFTVGLILALNRHLHRAYERTRSGNFELDGLMGFDLHGRTVGVIGTGKIGRAFGRIMAGFGCRVIGHDIHPHGDFEAAGGTYLPLHQVMEAAEVLSLHCPLTPQTRHVVNAESLSRVRPGLLLVNTSRGGLVDTQAVIDALKDGRLGGLAIDVYEQEADLFFRDLSSDIITDDLIQRLVSFPNVLLTGHQAFFTREAIGTICATTLASVTAFERGEPLENEVRAG</sequence>
<evidence type="ECO:0000259" key="6">
    <source>
        <dbReference type="Pfam" id="PF02826"/>
    </source>
</evidence>
<comment type="caution">
    <text evidence="7">The sequence shown here is derived from an EMBL/GenBank/DDBJ whole genome shotgun (WGS) entry which is preliminary data.</text>
</comment>
<proteinExistence type="inferred from homology"/>
<dbReference type="InterPro" id="IPR029753">
    <property type="entry name" value="D-isomer_DH_CS"/>
</dbReference>
<dbReference type="InterPro" id="IPR036291">
    <property type="entry name" value="NAD(P)-bd_dom_sf"/>
</dbReference>
<dbReference type="Pfam" id="PF02826">
    <property type="entry name" value="2-Hacid_dh_C"/>
    <property type="match status" value="1"/>
</dbReference>
<dbReference type="RefSeq" id="WP_377049518.1">
    <property type="nucleotide sequence ID" value="NZ_JBHLVZ010000005.1"/>
</dbReference>
<feature type="domain" description="D-isomer specific 2-hydroxyacid dehydrogenase NAD-binding" evidence="6">
    <location>
        <begin position="122"/>
        <end position="309"/>
    </location>
</feature>
<dbReference type="InterPro" id="IPR006139">
    <property type="entry name" value="D-isomer_2_OHA_DH_cat_dom"/>
</dbReference>
<dbReference type="CDD" id="cd12183">
    <property type="entry name" value="LDH_like_2"/>
    <property type="match status" value="1"/>
</dbReference>
<dbReference type="PANTHER" id="PTHR43026">
    <property type="entry name" value="2-HYDROXYACID DEHYDROGENASE HOMOLOG 1-RELATED"/>
    <property type="match status" value="1"/>
</dbReference>
<dbReference type="Pfam" id="PF00389">
    <property type="entry name" value="2-Hacid_dh"/>
    <property type="match status" value="1"/>
</dbReference>
<evidence type="ECO:0000313" key="7">
    <source>
        <dbReference type="EMBL" id="MFC0385370.1"/>
    </source>
</evidence>
<name>A0ABV6IP24_9PROT</name>
<dbReference type="InterPro" id="IPR006140">
    <property type="entry name" value="D-isomer_DH_NAD-bd"/>
</dbReference>
<comment type="similarity">
    <text evidence="1 4">Belongs to the D-isomer specific 2-hydroxyacid dehydrogenase family.</text>
</comment>
<organism evidence="7 8">
    <name type="scientific">Muricoccus vinaceus</name>
    <dbReference type="NCBI Taxonomy" id="424704"/>
    <lineage>
        <taxon>Bacteria</taxon>
        <taxon>Pseudomonadati</taxon>
        <taxon>Pseudomonadota</taxon>
        <taxon>Alphaproteobacteria</taxon>
        <taxon>Acetobacterales</taxon>
        <taxon>Roseomonadaceae</taxon>
        <taxon>Muricoccus</taxon>
    </lineage>
</organism>
<evidence type="ECO:0000256" key="3">
    <source>
        <dbReference type="ARBA" id="ARBA00023027"/>
    </source>
</evidence>
<dbReference type="InterPro" id="IPR029752">
    <property type="entry name" value="D-isomer_DH_CS1"/>
</dbReference>
<dbReference type="EC" id="1.1.1.28" evidence="7"/>
<keyword evidence="3" id="KW-0520">NAD</keyword>
<dbReference type="SUPFAM" id="SSF51735">
    <property type="entry name" value="NAD(P)-binding Rossmann-fold domains"/>
    <property type="match status" value="1"/>
</dbReference>
<feature type="domain" description="D-isomer specific 2-hydroxyacid dehydrogenase catalytic" evidence="5">
    <location>
        <begin position="16"/>
        <end position="340"/>
    </location>
</feature>
<evidence type="ECO:0000256" key="1">
    <source>
        <dbReference type="ARBA" id="ARBA00005854"/>
    </source>
</evidence>
<gene>
    <name evidence="7" type="ORF">ACFFIC_07350</name>
</gene>
<dbReference type="Proteomes" id="UP001589789">
    <property type="component" value="Unassembled WGS sequence"/>
</dbReference>